<feature type="transmembrane region" description="Helical" evidence="2">
    <location>
        <begin position="36"/>
        <end position="53"/>
    </location>
</feature>
<feature type="transmembrane region" description="Helical" evidence="2">
    <location>
        <begin position="94"/>
        <end position="112"/>
    </location>
</feature>
<reference evidence="5" key="1">
    <citation type="submission" date="2022-07" db="EMBL/GenBank/DDBJ databases">
        <title>Fungi with potential for degradation of polypropylene.</title>
        <authorList>
            <person name="Gostincar C."/>
        </authorList>
    </citation>
    <scope>NUCLEOTIDE SEQUENCE</scope>
    <source>
        <strain evidence="5">EXF-13308</strain>
    </source>
</reference>
<protein>
    <submittedName>
        <fullName evidence="5">VanZ like family protein</fullName>
    </submittedName>
</protein>
<feature type="region of interest" description="Disordered" evidence="1">
    <location>
        <begin position="127"/>
        <end position="231"/>
    </location>
</feature>
<evidence type="ECO:0000313" key="5">
    <source>
        <dbReference type="EMBL" id="KAJ9148467.1"/>
    </source>
</evidence>
<dbReference type="EMBL" id="JANBVO010000012">
    <property type="protein sequence ID" value="KAJ9148467.1"/>
    <property type="molecule type" value="Genomic_DNA"/>
</dbReference>
<evidence type="ECO:0000259" key="4">
    <source>
        <dbReference type="Pfam" id="PF04892"/>
    </source>
</evidence>
<dbReference type="Pfam" id="PF04892">
    <property type="entry name" value="VanZ"/>
    <property type="match status" value="1"/>
</dbReference>
<dbReference type="InterPro" id="IPR006976">
    <property type="entry name" value="VanZ-like"/>
</dbReference>
<dbReference type="Proteomes" id="UP001174694">
    <property type="component" value="Unassembled WGS sequence"/>
</dbReference>
<evidence type="ECO:0000256" key="2">
    <source>
        <dbReference type="SAM" id="Phobius"/>
    </source>
</evidence>
<comment type="caution">
    <text evidence="5">The sequence shown here is derived from an EMBL/GenBank/DDBJ whole genome shotgun (WGS) entry which is preliminary data.</text>
</comment>
<evidence type="ECO:0000256" key="1">
    <source>
        <dbReference type="SAM" id="MobiDB-lite"/>
    </source>
</evidence>
<feature type="domain" description="VanZ-like" evidence="4">
    <location>
        <begin position="34"/>
        <end position="108"/>
    </location>
</feature>
<keyword evidence="6" id="KW-1185">Reference proteome</keyword>
<feature type="compositionally biased region" description="Acidic residues" evidence="1">
    <location>
        <begin position="187"/>
        <end position="208"/>
    </location>
</feature>
<accession>A0AA38RGY7</accession>
<feature type="compositionally biased region" description="Basic and acidic residues" evidence="1">
    <location>
        <begin position="217"/>
        <end position="231"/>
    </location>
</feature>
<evidence type="ECO:0000313" key="6">
    <source>
        <dbReference type="Proteomes" id="UP001174694"/>
    </source>
</evidence>
<keyword evidence="2" id="KW-0812">Transmembrane</keyword>
<feature type="chain" id="PRO_5041282201" evidence="3">
    <location>
        <begin position="22"/>
        <end position="231"/>
    </location>
</feature>
<gene>
    <name evidence="5" type="ORF">NKR23_g4857</name>
</gene>
<dbReference type="PANTHER" id="PTHR28008:SF1">
    <property type="entry name" value="DOMAIN PROTEIN, PUTATIVE (AFU_ORTHOLOGUE AFUA_3G10980)-RELATED"/>
    <property type="match status" value="1"/>
</dbReference>
<name>A0AA38RGY7_9PEZI</name>
<organism evidence="5 6">
    <name type="scientific">Pleurostoma richardsiae</name>
    <dbReference type="NCBI Taxonomy" id="41990"/>
    <lineage>
        <taxon>Eukaryota</taxon>
        <taxon>Fungi</taxon>
        <taxon>Dikarya</taxon>
        <taxon>Ascomycota</taxon>
        <taxon>Pezizomycotina</taxon>
        <taxon>Sordariomycetes</taxon>
        <taxon>Sordariomycetidae</taxon>
        <taxon>Calosphaeriales</taxon>
        <taxon>Pleurostomataceae</taxon>
        <taxon>Pleurostoma</taxon>
    </lineage>
</organism>
<keyword evidence="2" id="KW-0472">Membrane</keyword>
<keyword evidence="3" id="KW-0732">Signal</keyword>
<evidence type="ECO:0000256" key="3">
    <source>
        <dbReference type="SAM" id="SignalP"/>
    </source>
</evidence>
<sequence>MRIRLPFAGVFFLLLLLAGYAGLTSLQLDTYVNDKVLHFATFFLLTVVFYWILDTNRRRALNLALVVCTAGLGLGSEILQALLPNGRTFDPFDVVANAAGSLAALALCGWYHKRMLERRRLRRYTAVPGGADGTGEEDGEAGHGEDLELGEGVGGGGVVSAQESGVTEASGAADGGGGAAARKTTLEEEVDNWDENAVDAWDEADMGDGVDQPAGGKGKEPEAPEPKKRTD</sequence>
<proteinExistence type="predicted"/>
<feature type="transmembrane region" description="Helical" evidence="2">
    <location>
        <begin position="60"/>
        <end position="82"/>
    </location>
</feature>
<feature type="signal peptide" evidence="3">
    <location>
        <begin position="1"/>
        <end position="21"/>
    </location>
</feature>
<dbReference type="AlphaFoldDB" id="A0AA38RGY7"/>
<keyword evidence="2" id="KW-1133">Transmembrane helix</keyword>
<dbReference type="NCBIfam" id="NF037970">
    <property type="entry name" value="vanZ_1"/>
    <property type="match status" value="1"/>
</dbReference>
<dbReference type="PANTHER" id="PTHR28008">
    <property type="entry name" value="DOMAIN PROTEIN, PUTATIVE (AFU_ORTHOLOGUE AFUA_3G10980)-RELATED"/>
    <property type="match status" value="1"/>
</dbReference>